<name>A0A6J4JPQ2_9PSEU</name>
<protein>
    <submittedName>
        <fullName evidence="2">Uncharacterized protein</fullName>
    </submittedName>
</protein>
<feature type="compositionally biased region" description="Low complexity" evidence="1">
    <location>
        <begin position="65"/>
        <end position="77"/>
    </location>
</feature>
<dbReference type="EMBL" id="CADCTH010000492">
    <property type="protein sequence ID" value="CAA9284170.1"/>
    <property type="molecule type" value="Genomic_DNA"/>
</dbReference>
<feature type="compositionally biased region" description="Basic and acidic residues" evidence="1">
    <location>
        <begin position="78"/>
        <end position="115"/>
    </location>
</feature>
<gene>
    <name evidence="2" type="ORF">AVDCRST_MAG54-3881</name>
</gene>
<reference evidence="2" key="1">
    <citation type="submission" date="2020-02" db="EMBL/GenBank/DDBJ databases">
        <authorList>
            <person name="Meier V. D."/>
        </authorList>
    </citation>
    <scope>NUCLEOTIDE SEQUENCE</scope>
    <source>
        <strain evidence="2">AVDCRST_MAG54</strain>
    </source>
</reference>
<accession>A0A6J4JPQ2</accession>
<feature type="non-terminal residue" evidence="2">
    <location>
        <position position="124"/>
    </location>
</feature>
<feature type="region of interest" description="Disordered" evidence="1">
    <location>
        <begin position="1"/>
        <end position="124"/>
    </location>
</feature>
<feature type="non-terminal residue" evidence="2">
    <location>
        <position position="1"/>
    </location>
</feature>
<dbReference type="AlphaFoldDB" id="A0A6J4JPQ2"/>
<organism evidence="2">
    <name type="scientific">uncultured Actinomycetospora sp</name>
    <dbReference type="NCBI Taxonomy" id="1135996"/>
    <lineage>
        <taxon>Bacteria</taxon>
        <taxon>Bacillati</taxon>
        <taxon>Actinomycetota</taxon>
        <taxon>Actinomycetes</taxon>
        <taxon>Pseudonocardiales</taxon>
        <taxon>Pseudonocardiaceae</taxon>
        <taxon>Actinomycetospora</taxon>
        <taxon>environmental samples</taxon>
    </lineage>
</organism>
<evidence type="ECO:0000256" key="1">
    <source>
        <dbReference type="SAM" id="MobiDB-lite"/>
    </source>
</evidence>
<sequence>VDRGLAGRRRGVPAGDGRHPPLPGVPRHRRGPRRPVRAQRDRWAGAGGRDRGRPRTARAGRDRAGPAVPRRVVAGARARPDRRPLRHPLEPRLRPRADHAGRGDRRHRGPGDHHRAGAPPAKGL</sequence>
<evidence type="ECO:0000313" key="2">
    <source>
        <dbReference type="EMBL" id="CAA9284170.1"/>
    </source>
</evidence>
<proteinExistence type="predicted"/>
<feature type="compositionally biased region" description="Basic residues" evidence="1">
    <location>
        <begin position="1"/>
        <end position="11"/>
    </location>
</feature>
<feature type="compositionally biased region" description="Basic and acidic residues" evidence="1">
    <location>
        <begin position="38"/>
        <end position="64"/>
    </location>
</feature>
<feature type="compositionally biased region" description="Basic residues" evidence="1">
    <location>
        <begin position="26"/>
        <end position="37"/>
    </location>
</feature>